<accession>A0AAW9CX09</accession>
<keyword evidence="2" id="KW-1133">Transmembrane helix</keyword>
<evidence type="ECO:0000256" key="2">
    <source>
        <dbReference type="SAM" id="Phobius"/>
    </source>
</evidence>
<dbReference type="Proteomes" id="UP001272137">
    <property type="component" value="Unassembled WGS sequence"/>
</dbReference>
<evidence type="ECO:0000313" key="4">
    <source>
        <dbReference type="Proteomes" id="UP001272137"/>
    </source>
</evidence>
<gene>
    <name evidence="3" type="ORF">C7S16_2910</name>
</gene>
<dbReference type="EMBL" id="QXCT01000002">
    <property type="protein sequence ID" value="MDW9255443.1"/>
    <property type="molecule type" value="Genomic_DNA"/>
</dbReference>
<organism evidence="3 4">
    <name type="scientific">Burkholderia thailandensis</name>
    <dbReference type="NCBI Taxonomy" id="57975"/>
    <lineage>
        <taxon>Bacteria</taxon>
        <taxon>Pseudomonadati</taxon>
        <taxon>Pseudomonadota</taxon>
        <taxon>Betaproteobacteria</taxon>
        <taxon>Burkholderiales</taxon>
        <taxon>Burkholderiaceae</taxon>
        <taxon>Burkholderia</taxon>
        <taxon>pseudomallei group</taxon>
    </lineage>
</organism>
<protein>
    <submittedName>
        <fullName evidence="3">Uncharacterized protein</fullName>
    </submittedName>
</protein>
<feature type="transmembrane region" description="Helical" evidence="2">
    <location>
        <begin position="24"/>
        <end position="41"/>
    </location>
</feature>
<evidence type="ECO:0000256" key="1">
    <source>
        <dbReference type="SAM" id="MobiDB-lite"/>
    </source>
</evidence>
<sequence length="59" mass="6175">MPARLAPGATIGFGRHRKEPREKGARCALFVFCGTVAPWFFDGAALPAASGGLAPMTSR</sequence>
<proteinExistence type="predicted"/>
<keyword evidence="2" id="KW-0472">Membrane</keyword>
<name>A0AAW9CX09_BURTH</name>
<evidence type="ECO:0000313" key="3">
    <source>
        <dbReference type="EMBL" id="MDW9255443.1"/>
    </source>
</evidence>
<feature type="region of interest" description="Disordered" evidence="1">
    <location>
        <begin position="1"/>
        <end position="20"/>
    </location>
</feature>
<comment type="caution">
    <text evidence="3">The sequence shown here is derived from an EMBL/GenBank/DDBJ whole genome shotgun (WGS) entry which is preliminary data.</text>
</comment>
<reference evidence="3" key="1">
    <citation type="submission" date="2018-08" db="EMBL/GenBank/DDBJ databases">
        <title>Identification of Burkholderia cepacia strains that express a Burkholderia pseudomallei-like capsular polysaccharide.</title>
        <authorList>
            <person name="Burtnick M.N."/>
            <person name="Vongsouvath M."/>
            <person name="Newton P."/>
            <person name="Wuthiekanun V."/>
            <person name="Limmathurotsakul D."/>
            <person name="Brett P.J."/>
            <person name="Chantratita N."/>
            <person name="Dance D.A."/>
        </authorList>
    </citation>
    <scope>NUCLEOTIDE SEQUENCE</scope>
    <source>
        <strain evidence="3">SBXCC001</strain>
    </source>
</reference>
<keyword evidence="2" id="KW-0812">Transmembrane</keyword>
<dbReference type="AlphaFoldDB" id="A0AAW9CX09"/>